<keyword evidence="3" id="KW-1185">Reference proteome</keyword>
<comment type="caution">
    <text evidence="2">The sequence shown here is derived from an EMBL/GenBank/DDBJ whole genome shotgun (WGS) entry which is preliminary data.</text>
</comment>
<accession>A0A812T947</accession>
<dbReference type="EMBL" id="CAJNJA010023511">
    <property type="protein sequence ID" value="CAE7512046.1"/>
    <property type="molecule type" value="Genomic_DNA"/>
</dbReference>
<evidence type="ECO:0000313" key="3">
    <source>
        <dbReference type="Proteomes" id="UP000601435"/>
    </source>
</evidence>
<name>A0A812T947_9DINO</name>
<protein>
    <submittedName>
        <fullName evidence="2">Uncharacterized protein</fullName>
    </submittedName>
</protein>
<feature type="region of interest" description="Disordered" evidence="1">
    <location>
        <begin position="93"/>
        <end position="143"/>
    </location>
</feature>
<organism evidence="2 3">
    <name type="scientific">Symbiodinium necroappetens</name>
    <dbReference type="NCBI Taxonomy" id="1628268"/>
    <lineage>
        <taxon>Eukaryota</taxon>
        <taxon>Sar</taxon>
        <taxon>Alveolata</taxon>
        <taxon>Dinophyceae</taxon>
        <taxon>Suessiales</taxon>
        <taxon>Symbiodiniaceae</taxon>
        <taxon>Symbiodinium</taxon>
    </lineage>
</organism>
<proteinExistence type="predicted"/>
<evidence type="ECO:0000256" key="1">
    <source>
        <dbReference type="SAM" id="MobiDB-lite"/>
    </source>
</evidence>
<gene>
    <name evidence="2" type="ORF">SNEC2469_LOCUS14627</name>
</gene>
<reference evidence="2" key="1">
    <citation type="submission" date="2021-02" db="EMBL/GenBank/DDBJ databases">
        <authorList>
            <person name="Dougan E. K."/>
            <person name="Rhodes N."/>
            <person name="Thang M."/>
            <person name="Chan C."/>
        </authorList>
    </citation>
    <scope>NUCLEOTIDE SEQUENCE</scope>
</reference>
<feature type="compositionally biased region" description="Basic and acidic residues" evidence="1">
    <location>
        <begin position="503"/>
        <end position="518"/>
    </location>
</feature>
<evidence type="ECO:0000313" key="2">
    <source>
        <dbReference type="EMBL" id="CAE7512046.1"/>
    </source>
</evidence>
<dbReference type="Proteomes" id="UP000601435">
    <property type="component" value="Unassembled WGS sequence"/>
</dbReference>
<feature type="compositionally biased region" description="Acidic residues" evidence="1">
    <location>
        <begin position="110"/>
        <end position="123"/>
    </location>
</feature>
<feature type="non-terminal residue" evidence="2">
    <location>
        <position position="1"/>
    </location>
</feature>
<feature type="region of interest" description="Disordered" evidence="1">
    <location>
        <begin position="490"/>
        <end position="531"/>
    </location>
</feature>
<sequence>AAEQQLVNLRKPRQAKDLTVAQVLELHVRLLPILVPMIGVHGKCWVDEDHCIFLEGDLLRTTQAIYSRELCAAPARRLQDMIREIAEGRFFRDNSEEGRKPTQVKVEVVSSDESDQDPQDSSESDSSRSSSTSSAGDEAPPVVKRWRRAKVEDADQVWYIHTVSGVLHLLASPEDVPMLLACGRPVTTNYRKASEDEVCRGYANRQKKVGLSRETLRAFADHGIDTLSKLAYSCGQPGSPLPQTEFDDFVANLIPTALLEEKGSVKRLLFESQALLLNDLREQVTQPDKWSTKDVPTVERQKRMEAVKASIPGVVVEGPLEPSHGLLNAACRMEREGQLRYIAPEQCGTRMYEIQNVKAQSKVLSLEEGKLAISEEKGLPEVACGSALLLQEALKRRGVALQFAGVASFLAHEKYIQKLFSHMGREPPPGHARTSVHQLLTADKHVWTKMIEDEVSAKRGPDGRYPVDDALLPALQSYDVTVCLLPREAAREGKKRPAPPKKFAQDRDPKIPKGDPNKGKGKNKRATWQPSVPEAIRKLGGHAQTPDKKRICFSRNLPCGCNLDPASSTTTDDSVGTAAKVADILPLISLLESETPSRGLRKHTSAFPACTRLLCQLVRIFPDADFSAVAIFKNLRTSLHVDINNEVDSCNYLIPVTSFKGGEVWQQGPGTHVVQDELGYNLTGSLLRVADGPCVLNPRVTHCTLPWTGDRVLVVAFKLAHASDLSLAFREQLIGLGFPAKSFEKAPADQLGQGNPNVQHPLKEADQSFTPNPNVQHDVPMPCEVAEPNDSSNSNVHSAEHSAIKQNPLDADVRWYDPLILKFFSGNGRVTACMKQLGLSAFGVDADPSTSVTTCLPADLSTSSGQALCREWFASPRLAGIFATPLNRGATAAAATTFLAELVLEAIPRGVICVIGGPMDADYWADAFLG</sequence>
<dbReference type="AlphaFoldDB" id="A0A812T947"/>